<gene>
    <name evidence="1" type="ORF">NM208_g15693</name>
</gene>
<proteinExistence type="predicted"/>
<sequence length="329" mass="35962">MLKPQQMQERDRPAPQKFTFGYQRATLLGAFFNGVFLLALSVSILVQAIERFTDISPVENPKLVLIVGGIGLGLNVVVLSFLHEHDHSDNHGHHEQQDQVAHDSDTGESPVNTLNDHDNHKHNATVTRHHGRDLGMLGVFIHVLGDAFNNIGVIIAAVVMWKAEGHGRYYIDPAVSVLIAIMILISAIPLTKNSGSILLQMAPDGVDLEDIKHDIESVTGVGSVHELHVWRLDQRKAIATAHVVVENETVQTFNAKAKLIMECLHAYGVHSITLQPEVCGMLIPRAAPASSTAIDTASSLIQMSVRNKMSREGCQMTCSSLCGEQRCCT</sequence>
<evidence type="ECO:0000313" key="2">
    <source>
        <dbReference type="Proteomes" id="UP001148629"/>
    </source>
</evidence>
<name>A0ACC1REW9_9HYPO</name>
<dbReference type="Proteomes" id="UP001148629">
    <property type="component" value="Unassembled WGS sequence"/>
</dbReference>
<evidence type="ECO:0000313" key="1">
    <source>
        <dbReference type="EMBL" id="KAJ3509256.1"/>
    </source>
</evidence>
<keyword evidence="2" id="KW-1185">Reference proteome</keyword>
<dbReference type="EMBL" id="JANRMS010004381">
    <property type="protein sequence ID" value="KAJ3509256.1"/>
    <property type="molecule type" value="Genomic_DNA"/>
</dbReference>
<protein>
    <submittedName>
        <fullName evidence="1">Uncharacterized protein</fullName>
    </submittedName>
</protein>
<reference evidence="1" key="1">
    <citation type="submission" date="2022-08" db="EMBL/GenBank/DDBJ databases">
        <title>Genome Sequence of Fusarium decemcellulare.</title>
        <authorList>
            <person name="Buettner E."/>
        </authorList>
    </citation>
    <scope>NUCLEOTIDE SEQUENCE</scope>
    <source>
        <strain evidence="1">Babe19</strain>
    </source>
</reference>
<organism evidence="1 2">
    <name type="scientific">Fusarium decemcellulare</name>
    <dbReference type="NCBI Taxonomy" id="57161"/>
    <lineage>
        <taxon>Eukaryota</taxon>
        <taxon>Fungi</taxon>
        <taxon>Dikarya</taxon>
        <taxon>Ascomycota</taxon>
        <taxon>Pezizomycotina</taxon>
        <taxon>Sordariomycetes</taxon>
        <taxon>Hypocreomycetidae</taxon>
        <taxon>Hypocreales</taxon>
        <taxon>Nectriaceae</taxon>
        <taxon>Fusarium</taxon>
        <taxon>Fusarium decemcellulare species complex</taxon>
    </lineage>
</organism>
<accession>A0ACC1REW9</accession>
<comment type="caution">
    <text evidence="1">The sequence shown here is derived from an EMBL/GenBank/DDBJ whole genome shotgun (WGS) entry which is preliminary data.</text>
</comment>